<dbReference type="Pfam" id="PF01527">
    <property type="entry name" value="HTH_Tnp_1"/>
    <property type="match status" value="1"/>
</dbReference>
<evidence type="ECO:0008006" key="3">
    <source>
        <dbReference type="Google" id="ProtNLM"/>
    </source>
</evidence>
<dbReference type="GO" id="GO:0004803">
    <property type="term" value="F:transposase activity"/>
    <property type="evidence" value="ECO:0007669"/>
    <property type="project" value="InterPro"/>
</dbReference>
<dbReference type="InterPro" id="IPR002514">
    <property type="entry name" value="Transposase_8"/>
</dbReference>
<evidence type="ECO:0000256" key="1">
    <source>
        <dbReference type="SAM" id="Coils"/>
    </source>
</evidence>
<evidence type="ECO:0000313" key="2">
    <source>
        <dbReference type="EMBL" id="HGY38424.1"/>
    </source>
</evidence>
<dbReference type="InterPro" id="IPR009057">
    <property type="entry name" value="Homeodomain-like_sf"/>
</dbReference>
<reference evidence="2" key="1">
    <citation type="journal article" date="2020" name="mSystems">
        <title>Genome- and Community-Level Interaction Insights into Carbon Utilization and Element Cycling Functions of Hydrothermarchaeota in Hydrothermal Sediment.</title>
        <authorList>
            <person name="Zhou Z."/>
            <person name="Liu Y."/>
            <person name="Xu W."/>
            <person name="Pan J."/>
            <person name="Luo Z.H."/>
            <person name="Li M."/>
        </authorList>
    </citation>
    <scope>NUCLEOTIDE SEQUENCE [LARGE SCALE GENOMIC DNA]</scope>
    <source>
        <strain evidence="2">SpSt-82</strain>
    </source>
</reference>
<dbReference type="GO" id="GO:0003677">
    <property type="term" value="F:DNA binding"/>
    <property type="evidence" value="ECO:0007669"/>
    <property type="project" value="InterPro"/>
</dbReference>
<dbReference type="SUPFAM" id="SSF46689">
    <property type="entry name" value="Homeodomain-like"/>
    <property type="match status" value="1"/>
</dbReference>
<protein>
    <recommendedName>
        <fullName evidence="3">Transposase</fullName>
    </recommendedName>
</protein>
<dbReference type="AlphaFoldDB" id="A0A7V4TFN5"/>
<keyword evidence="1" id="KW-0175">Coiled coil</keyword>
<dbReference type="EMBL" id="DTIY01000009">
    <property type="protein sequence ID" value="HGY38424.1"/>
    <property type="molecule type" value="Genomic_DNA"/>
</dbReference>
<name>A0A7V4TFN5_9BACT</name>
<accession>A0A7V4TFN5</accession>
<feature type="coiled-coil region" evidence="1">
    <location>
        <begin position="64"/>
        <end position="91"/>
    </location>
</feature>
<proteinExistence type="predicted"/>
<dbReference type="GO" id="GO:0006313">
    <property type="term" value="P:DNA transposition"/>
    <property type="evidence" value="ECO:0007669"/>
    <property type="project" value="InterPro"/>
</dbReference>
<organism evidence="2">
    <name type="scientific">Candidatus Caldatribacterium saccharofermentans</name>
    <dbReference type="NCBI Taxonomy" id="1454753"/>
    <lineage>
        <taxon>Bacteria</taxon>
        <taxon>Pseudomonadati</taxon>
        <taxon>Atribacterota</taxon>
        <taxon>Atribacteria</taxon>
        <taxon>Atribacterales</taxon>
        <taxon>Candidatus Caldatribacteriaceae</taxon>
        <taxon>Candidatus Caldatribacterium</taxon>
    </lineage>
</organism>
<comment type="caution">
    <text evidence="2">The sequence shown here is derived from an EMBL/GenBank/DDBJ whole genome shotgun (WGS) entry which is preliminary data.</text>
</comment>
<gene>
    <name evidence="2" type="ORF">ENW11_01260</name>
</gene>
<sequence length="103" mass="12113">MRKMRRKLDAALKVQVVLEAIRGKKTAAEIASEYGVHPNQITTWKRYFLDQLPHIFSKGNSNKEKAYEEEREALLKKIGQLEMEKDWLQKKLNTFPLKRGKDL</sequence>